<feature type="region of interest" description="Disordered" evidence="1">
    <location>
        <begin position="1"/>
        <end position="77"/>
    </location>
</feature>
<evidence type="ECO:0000256" key="1">
    <source>
        <dbReference type="SAM" id="MobiDB-lite"/>
    </source>
</evidence>
<feature type="compositionally biased region" description="Low complexity" evidence="1">
    <location>
        <begin position="1"/>
        <end position="13"/>
    </location>
</feature>
<name>A0A0E0A7D3_9ORYZ</name>
<dbReference type="HOGENOM" id="CLU_1449802_0_0_1"/>
<reference evidence="2" key="2">
    <citation type="submission" date="2018-05" db="EMBL/GenBank/DDBJ databases">
        <title>OgluRS3 (Oryza glumaepatula Reference Sequence Version 3).</title>
        <authorList>
            <person name="Zhang J."/>
            <person name="Kudrna D."/>
            <person name="Lee S."/>
            <person name="Talag J."/>
            <person name="Welchert J."/>
            <person name="Wing R.A."/>
        </authorList>
    </citation>
    <scope>NUCLEOTIDE SEQUENCE [LARGE SCALE GENOMIC DNA]</scope>
</reference>
<feature type="compositionally biased region" description="Basic residues" evidence="1">
    <location>
        <begin position="54"/>
        <end position="63"/>
    </location>
</feature>
<keyword evidence="3" id="KW-1185">Reference proteome</keyword>
<dbReference type="AlphaFoldDB" id="A0A0E0A7D3"/>
<protein>
    <submittedName>
        <fullName evidence="2">Uncharacterized protein</fullName>
    </submittedName>
</protein>
<proteinExistence type="predicted"/>
<evidence type="ECO:0000313" key="2">
    <source>
        <dbReference type="EnsemblPlants" id="OGLUM06G09510.1"/>
    </source>
</evidence>
<dbReference type="Proteomes" id="UP000026961">
    <property type="component" value="Chromosome 6"/>
</dbReference>
<dbReference type="EnsemblPlants" id="OGLUM06G09510.1">
    <property type="protein sequence ID" value="OGLUM06G09510.1"/>
    <property type="gene ID" value="OGLUM06G09510"/>
</dbReference>
<organism evidence="2">
    <name type="scientific">Oryza glumipatula</name>
    <dbReference type="NCBI Taxonomy" id="40148"/>
    <lineage>
        <taxon>Eukaryota</taxon>
        <taxon>Viridiplantae</taxon>
        <taxon>Streptophyta</taxon>
        <taxon>Embryophyta</taxon>
        <taxon>Tracheophyta</taxon>
        <taxon>Spermatophyta</taxon>
        <taxon>Magnoliopsida</taxon>
        <taxon>Liliopsida</taxon>
        <taxon>Poales</taxon>
        <taxon>Poaceae</taxon>
        <taxon>BOP clade</taxon>
        <taxon>Oryzoideae</taxon>
        <taxon>Oryzeae</taxon>
        <taxon>Oryzinae</taxon>
        <taxon>Oryza</taxon>
    </lineage>
</organism>
<sequence length="187" mass="19428">MDLASTAAAYSRAPRPPPAATIATNEDVGLSPHQIRPRGEGPDSPPTRLDPARRRQPHHHLHPRSAISIPTADGPQHPTQLAITVAVATSATVAFLATSRHPARSGRSGADLAGTAAAASVAEAALHLGLTGAPPRFSSEERRPRHHRPCRRAALPVAARAAARWRGGGGGAVGARLAETLVMNMKV</sequence>
<accession>A0A0E0A7D3</accession>
<evidence type="ECO:0000313" key="3">
    <source>
        <dbReference type="Proteomes" id="UP000026961"/>
    </source>
</evidence>
<dbReference type="Gramene" id="OGLUM06G09510.1">
    <property type="protein sequence ID" value="OGLUM06G09510.1"/>
    <property type="gene ID" value="OGLUM06G09510"/>
</dbReference>
<reference evidence="2" key="1">
    <citation type="submission" date="2015-04" db="UniProtKB">
        <authorList>
            <consortium name="EnsemblPlants"/>
        </authorList>
    </citation>
    <scope>IDENTIFICATION</scope>
</reference>